<sequence length="388" mass="41511">MLVPAEELQTRTAALQGRLRERGIDAALVVEAADLVYLTGTVQNAHLIVPATGEPLLLVRRDVDRARAESRLRSIEPLTSLRGLPDAVRRAAGHVRRLGLELDVLPAAAYLRYGRMWPDVELVDVSAALLDVRSRKSDWEVARIRAACGQVMAAHRTAREALRPELTDLDLQILLEERLRRLGHQGPMRFRGLNGEMFFGAVMTGPDAALPAYSETPLGGPGPSPAVGRGAKGSAHKVGMAMVVDLCGARDGYLSDATRTLFSERLDPPLDHALQVCELILTELEALLVPGVPASTLYTRGLELAQEAGFGDAWMGHGPGRVRFVGHGVGLEINEAPVLAVGNDAPLMAGNVVAVEPKLVFPGLGAVGRENTYLVRAAGGPETLTIDV</sequence>
<dbReference type="AlphaFoldDB" id="A0A6J4TS31"/>
<dbReference type="Gene3D" id="3.40.350.10">
    <property type="entry name" value="Creatinase/prolidase N-terminal domain"/>
    <property type="match status" value="1"/>
</dbReference>
<dbReference type="PANTHER" id="PTHR46112">
    <property type="entry name" value="AMINOPEPTIDASE"/>
    <property type="match status" value="1"/>
</dbReference>
<gene>
    <name evidence="3" type="ORF">AVDCRST_MAG79-868</name>
</gene>
<dbReference type="SUPFAM" id="SSF55920">
    <property type="entry name" value="Creatinase/aminopeptidase"/>
    <property type="match status" value="1"/>
</dbReference>
<dbReference type="InterPro" id="IPR000994">
    <property type="entry name" value="Pept_M24"/>
</dbReference>
<dbReference type="CDD" id="cd01066">
    <property type="entry name" value="APP_MetAP"/>
    <property type="match status" value="1"/>
</dbReference>
<keyword evidence="3" id="KW-0645">Protease</keyword>
<dbReference type="EC" id="3.4.11.9" evidence="3"/>
<dbReference type="Pfam" id="PF00557">
    <property type="entry name" value="Peptidase_M24"/>
    <property type="match status" value="1"/>
</dbReference>
<dbReference type="SUPFAM" id="SSF53092">
    <property type="entry name" value="Creatinase/prolidase N-terminal domain"/>
    <property type="match status" value="1"/>
</dbReference>
<dbReference type="GO" id="GO:0004177">
    <property type="term" value="F:aminopeptidase activity"/>
    <property type="evidence" value="ECO:0007669"/>
    <property type="project" value="UniProtKB-KW"/>
</dbReference>
<keyword evidence="3" id="KW-0031">Aminopeptidase</keyword>
<dbReference type="PANTHER" id="PTHR46112:SF2">
    <property type="entry name" value="XAA-PRO AMINOPEPTIDASE P-RELATED"/>
    <property type="match status" value="1"/>
</dbReference>
<evidence type="ECO:0000259" key="1">
    <source>
        <dbReference type="Pfam" id="PF00557"/>
    </source>
</evidence>
<dbReference type="InterPro" id="IPR000587">
    <property type="entry name" value="Creatinase_N"/>
</dbReference>
<dbReference type="Gene3D" id="3.90.230.10">
    <property type="entry name" value="Creatinase/methionine aminopeptidase superfamily"/>
    <property type="match status" value="1"/>
</dbReference>
<feature type="domain" description="Peptidase M24" evidence="1">
    <location>
        <begin position="143"/>
        <end position="376"/>
    </location>
</feature>
<evidence type="ECO:0000313" key="3">
    <source>
        <dbReference type="EMBL" id="CAA9530506.1"/>
    </source>
</evidence>
<protein>
    <submittedName>
        <fullName evidence="3">Xaa-Pro aminopeptidase</fullName>
        <ecNumber evidence="3">3.4.11.9</ecNumber>
    </submittedName>
</protein>
<dbReference type="InterPro" id="IPR050659">
    <property type="entry name" value="Peptidase_M24B"/>
</dbReference>
<evidence type="ECO:0000259" key="2">
    <source>
        <dbReference type="Pfam" id="PF01321"/>
    </source>
</evidence>
<feature type="domain" description="Creatinase N-terminal" evidence="2">
    <location>
        <begin position="11"/>
        <end position="134"/>
    </location>
</feature>
<reference evidence="3" key="1">
    <citation type="submission" date="2020-02" db="EMBL/GenBank/DDBJ databases">
        <authorList>
            <person name="Meier V. D."/>
        </authorList>
    </citation>
    <scope>NUCLEOTIDE SEQUENCE</scope>
    <source>
        <strain evidence="3">AVDCRST_MAG79</strain>
    </source>
</reference>
<dbReference type="InterPro" id="IPR029149">
    <property type="entry name" value="Creatin/AminoP/Spt16_N"/>
</dbReference>
<proteinExistence type="predicted"/>
<name>A0A6J4TS31_9ACTN</name>
<dbReference type="EMBL" id="CADCWC010000159">
    <property type="protein sequence ID" value="CAA9530506.1"/>
    <property type="molecule type" value="Genomic_DNA"/>
</dbReference>
<keyword evidence="3" id="KW-0378">Hydrolase</keyword>
<dbReference type="InterPro" id="IPR036005">
    <property type="entry name" value="Creatinase/aminopeptidase-like"/>
</dbReference>
<dbReference type="Pfam" id="PF01321">
    <property type="entry name" value="Creatinase_N"/>
    <property type="match status" value="1"/>
</dbReference>
<organism evidence="3">
    <name type="scientific">uncultured Thermoleophilia bacterium</name>
    <dbReference type="NCBI Taxonomy" id="1497501"/>
    <lineage>
        <taxon>Bacteria</taxon>
        <taxon>Bacillati</taxon>
        <taxon>Actinomycetota</taxon>
        <taxon>Thermoleophilia</taxon>
        <taxon>environmental samples</taxon>
    </lineage>
</organism>
<accession>A0A6J4TS31</accession>